<dbReference type="OrthoDB" id="2786563at2759"/>
<evidence type="ECO:0000313" key="1">
    <source>
        <dbReference type="EMBL" id="GJE91836.1"/>
    </source>
</evidence>
<dbReference type="EMBL" id="BPQB01000023">
    <property type="protein sequence ID" value="GJE91836.1"/>
    <property type="molecule type" value="Genomic_DNA"/>
</dbReference>
<dbReference type="Proteomes" id="UP000703269">
    <property type="component" value="Unassembled WGS sequence"/>
</dbReference>
<name>A0A9P3GBI1_9APHY</name>
<organism evidence="1 2">
    <name type="scientific">Phanerochaete sordida</name>
    <dbReference type="NCBI Taxonomy" id="48140"/>
    <lineage>
        <taxon>Eukaryota</taxon>
        <taxon>Fungi</taxon>
        <taxon>Dikarya</taxon>
        <taxon>Basidiomycota</taxon>
        <taxon>Agaricomycotina</taxon>
        <taxon>Agaricomycetes</taxon>
        <taxon>Polyporales</taxon>
        <taxon>Phanerochaetaceae</taxon>
        <taxon>Phanerochaete</taxon>
    </lineage>
</organism>
<reference evidence="1 2" key="1">
    <citation type="submission" date="2021-08" db="EMBL/GenBank/DDBJ databases">
        <title>Draft Genome Sequence of Phanerochaete sordida strain YK-624.</title>
        <authorList>
            <person name="Mori T."/>
            <person name="Dohra H."/>
            <person name="Suzuki T."/>
            <person name="Kawagishi H."/>
            <person name="Hirai H."/>
        </authorList>
    </citation>
    <scope>NUCLEOTIDE SEQUENCE [LARGE SCALE GENOMIC DNA]</scope>
    <source>
        <strain evidence="1 2">YK-624</strain>
    </source>
</reference>
<sequence length="329" mass="36283">MPESQLSDEVLEEILAYCMTIPPDVFLQFPTEARDSPHEYLAQSRLDYLCVSKRWLRVARPLLYTSVVLFKNAHTKSVAAVLAGHSGVGRRMRTLRLEGGYGRDFALIAAAAPRIEHLYLNLEVASSDTIAGLRKSLTTLNPTTFRAHQLGLLGIKHGNQTVLELRAIMEACISSRWTNLTHIFLSESFPMSMSMAKCLVKAEKLEELHIATADALKWLSAEVDPAIPLATVLHNRTLQIVRCRGIADKEAVYSCLAVIPTLPPAMPLVMFVPKPGEPDEFGGYAPNPLEVATQQLVAQAPAPAIATAFNVRAMPQHQGYDSSGSHYRW</sequence>
<accession>A0A9P3GBI1</accession>
<comment type="caution">
    <text evidence="1">The sequence shown here is derived from an EMBL/GenBank/DDBJ whole genome shotgun (WGS) entry which is preliminary data.</text>
</comment>
<proteinExistence type="predicted"/>
<evidence type="ECO:0000313" key="2">
    <source>
        <dbReference type="Proteomes" id="UP000703269"/>
    </source>
</evidence>
<gene>
    <name evidence="1" type="ORF">PsYK624_079870</name>
</gene>
<protein>
    <submittedName>
        <fullName evidence="1">Uncharacterized protein</fullName>
    </submittedName>
</protein>
<dbReference type="AlphaFoldDB" id="A0A9P3GBI1"/>
<keyword evidence="2" id="KW-1185">Reference proteome</keyword>